<evidence type="ECO:0000256" key="4">
    <source>
        <dbReference type="ARBA" id="ARBA00022777"/>
    </source>
</evidence>
<dbReference type="Gene3D" id="1.25.10.10">
    <property type="entry name" value="Leucine-rich Repeat Variant"/>
    <property type="match status" value="1"/>
</dbReference>
<accession>A0A5J4VYD3</accession>
<evidence type="ECO:0000313" key="8">
    <source>
        <dbReference type="EMBL" id="KAA6387674.1"/>
    </source>
</evidence>
<dbReference type="InterPro" id="IPR050660">
    <property type="entry name" value="NEK_Ser/Thr_kinase"/>
</dbReference>
<dbReference type="PANTHER" id="PTHR43671">
    <property type="entry name" value="SERINE/THREONINE-PROTEIN KINASE NEK"/>
    <property type="match status" value="1"/>
</dbReference>
<evidence type="ECO:0000256" key="6">
    <source>
        <dbReference type="SAM" id="MobiDB-lite"/>
    </source>
</evidence>
<comment type="caution">
    <text evidence="8">The sequence shown here is derived from an EMBL/GenBank/DDBJ whole genome shotgun (WGS) entry which is preliminary data.</text>
</comment>
<dbReference type="EMBL" id="SNRW01004278">
    <property type="protein sequence ID" value="KAA6387674.1"/>
    <property type="molecule type" value="Genomic_DNA"/>
</dbReference>
<evidence type="ECO:0000256" key="2">
    <source>
        <dbReference type="ARBA" id="ARBA00022679"/>
    </source>
</evidence>
<sequence>MAEPERLMRVWELLAQIIQALDHLHSHGVIHRDIKPENIFLMSDGSIRLGDFGLVKVLISKDYTSVAGTRMSKLCDIFSVGIITFEMLTGMHPFESKTEIGIIEKIQKNEISKIPSFVSREMKDLIIAMLNPDQNQRPSTKIILCQDTIRMYLRMYEGIVKERLEKKKNNDTEENKQNIQPLKEKEKQDKGIKSKEMDKIDHQVNSSSEPVQDYTALIQLIETLNLDPNLQILQLSLHIICESAQTWTNEQKKQFGTVVFFHNLDTVLRKATQRRESKSEKFKCLIENVCNILALLLDNDESMIEKAMQTNIAKVLIDSILTPHPIHNPLNQITLNNFYALHNLTFPCNIVVAQKLYEWGAISVCTSLLDHAVDEIVKNALITINNIMFAQIGDELNKGVRFTPHSYRQALSDNGTIDKIYTRGFGCKNLNKYDKLQIAIIVAQLHKAVKLPSKYKKIYESLTSGMHSGDVWQVASSIESFWCLAESQENHEEFVTKGFVEEFGNSIKSKQGLELQKILALLEVLVAKGNTQTRQIVKQSIDERRVRDLASGAAWSNQSIKKNAERLLASLQV</sequence>
<name>A0A5J4VYD3_9EUKA</name>
<organism evidence="8 9">
    <name type="scientific">Streblomastix strix</name>
    <dbReference type="NCBI Taxonomy" id="222440"/>
    <lineage>
        <taxon>Eukaryota</taxon>
        <taxon>Metamonada</taxon>
        <taxon>Preaxostyla</taxon>
        <taxon>Oxymonadida</taxon>
        <taxon>Streblomastigidae</taxon>
        <taxon>Streblomastix</taxon>
    </lineage>
</organism>
<dbReference type="Pfam" id="PF00069">
    <property type="entry name" value="Pkinase"/>
    <property type="match status" value="1"/>
</dbReference>
<dbReference type="PROSITE" id="PS50011">
    <property type="entry name" value="PROTEIN_KINASE_DOM"/>
    <property type="match status" value="1"/>
</dbReference>
<dbReference type="InterPro" id="IPR000719">
    <property type="entry name" value="Prot_kinase_dom"/>
</dbReference>
<dbReference type="InterPro" id="IPR011009">
    <property type="entry name" value="Kinase-like_dom_sf"/>
</dbReference>
<dbReference type="AlphaFoldDB" id="A0A5J4VYD3"/>
<keyword evidence="2" id="KW-0808">Transferase</keyword>
<evidence type="ECO:0000256" key="5">
    <source>
        <dbReference type="ARBA" id="ARBA00022840"/>
    </source>
</evidence>
<dbReference type="SUPFAM" id="SSF48371">
    <property type="entry name" value="ARM repeat"/>
    <property type="match status" value="1"/>
</dbReference>
<dbReference type="InterPro" id="IPR008271">
    <property type="entry name" value="Ser/Thr_kinase_AS"/>
</dbReference>
<feature type="compositionally biased region" description="Basic and acidic residues" evidence="6">
    <location>
        <begin position="168"/>
        <end position="202"/>
    </location>
</feature>
<dbReference type="SUPFAM" id="SSF56112">
    <property type="entry name" value="Protein kinase-like (PK-like)"/>
    <property type="match status" value="1"/>
</dbReference>
<proteinExistence type="predicted"/>
<evidence type="ECO:0000256" key="3">
    <source>
        <dbReference type="ARBA" id="ARBA00022741"/>
    </source>
</evidence>
<dbReference type="InterPro" id="IPR016024">
    <property type="entry name" value="ARM-type_fold"/>
</dbReference>
<feature type="domain" description="Protein kinase" evidence="7">
    <location>
        <begin position="1"/>
        <end position="153"/>
    </location>
</feature>
<evidence type="ECO:0000259" key="7">
    <source>
        <dbReference type="PROSITE" id="PS50011"/>
    </source>
</evidence>
<evidence type="ECO:0000256" key="1">
    <source>
        <dbReference type="ARBA" id="ARBA00012513"/>
    </source>
</evidence>
<evidence type="ECO:0000313" key="9">
    <source>
        <dbReference type="Proteomes" id="UP000324800"/>
    </source>
</evidence>
<dbReference type="InterPro" id="IPR011989">
    <property type="entry name" value="ARM-like"/>
</dbReference>
<gene>
    <name evidence="8" type="ORF">EZS28_016798</name>
</gene>
<dbReference type="PANTHER" id="PTHR43671:SF13">
    <property type="entry name" value="SERINE_THREONINE-PROTEIN KINASE NEK2"/>
    <property type="match status" value="1"/>
</dbReference>
<dbReference type="Gene3D" id="1.10.510.10">
    <property type="entry name" value="Transferase(Phosphotransferase) domain 1"/>
    <property type="match status" value="1"/>
</dbReference>
<feature type="region of interest" description="Disordered" evidence="6">
    <location>
        <begin position="168"/>
        <end position="207"/>
    </location>
</feature>
<dbReference type="SMART" id="SM00220">
    <property type="entry name" value="S_TKc"/>
    <property type="match status" value="1"/>
</dbReference>
<protein>
    <recommendedName>
        <fullName evidence="1">non-specific serine/threonine protein kinase</fullName>
        <ecNumber evidence="1">2.7.11.1</ecNumber>
    </recommendedName>
</protein>
<reference evidence="8 9" key="1">
    <citation type="submission" date="2019-03" db="EMBL/GenBank/DDBJ databases">
        <title>Single cell metagenomics reveals metabolic interactions within the superorganism composed of flagellate Streblomastix strix and complex community of Bacteroidetes bacteria on its surface.</title>
        <authorList>
            <person name="Treitli S.C."/>
            <person name="Kolisko M."/>
            <person name="Husnik F."/>
            <person name="Keeling P."/>
            <person name="Hampl V."/>
        </authorList>
    </citation>
    <scope>NUCLEOTIDE SEQUENCE [LARGE SCALE GENOMIC DNA]</scope>
    <source>
        <strain evidence="8">ST1C</strain>
    </source>
</reference>
<keyword evidence="5" id="KW-0067">ATP-binding</keyword>
<keyword evidence="4 8" id="KW-0418">Kinase</keyword>
<dbReference type="GO" id="GO:0005524">
    <property type="term" value="F:ATP binding"/>
    <property type="evidence" value="ECO:0007669"/>
    <property type="project" value="UniProtKB-KW"/>
</dbReference>
<dbReference type="EC" id="2.7.11.1" evidence="1"/>
<dbReference type="PROSITE" id="PS00108">
    <property type="entry name" value="PROTEIN_KINASE_ST"/>
    <property type="match status" value="1"/>
</dbReference>
<dbReference type="Proteomes" id="UP000324800">
    <property type="component" value="Unassembled WGS sequence"/>
</dbReference>
<dbReference type="GO" id="GO:0004674">
    <property type="term" value="F:protein serine/threonine kinase activity"/>
    <property type="evidence" value="ECO:0007669"/>
    <property type="project" value="UniProtKB-EC"/>
</dbReference>
<keyword evidence="3" id="KW-0547">Nucleotide-binding</keyword>